<dbReference type="EMBL" id="OW150024">
    <property type="protein sequence ID" value="CAH2031258.1"/>
    <property type="molecule type" value="Genomic_DNA"/>
</dbReference>
<keyword evidence="2" id="KW-1185">Reference proteome</keyword>
<accession>A0ABM9DA32</accession>
<proteinExistence type="predicted"/>
<reference evidence="1 2" key="1">
    <citation type="submission" date="2022-03" db="EMBL/GenBank/DDBJ databases">
        <authorList>
            <person name="Koch H."/>
        </authorList>
    </citation>
    <scope>NUCLEOTIDE SEQUENCE [LARGE SCALE GENOMIC DNA]</scope>
    <source>
        <strain evidence="1 2">G1</strain>
    </source>
</reference>
<gene>
    <name evidence="1" type="ORF">GEAMG1_1428</name>
</gene>
<name>A0ABM9DA32_9BACT</name>
<organism evidence="1 2">
    <name type="scientific">Trichlorobacter ammonificans</name>
    <dbReference type="NCBI Taxonomy" id="2916410"/>
    <lineage>
        <taxon>Bacteria</taxon>
        <taxon>Pseudomonadati</taxon>
        <taxon>Thermodesulfobacteriota</taxon>
        <taxon>Desulfuromonadia</taxon>
        <taxon>Geobacterales</taxon>
        <taxon>Geobacteraceae</taxon>
        <taxon>Trichlorobacter</taxon>
    </lineage>
</organism>
<dbReference type="RefSeq" id="WP_305732093.1">
    <property type="nucleotide sequence ID" value="NZ_OW150024.1"/>
</dbReference>
<sequence>MTGACHSPTASLSRFSPSPVEYGVLLQDLAGVFNPLHPDCLIDFQVTSIRDGVAVFSVAMPEAMVRGFAAMLTSQAELFRFIEHKRRSVSARIKVHDLNEIAKREKFHSDNQRLIVETFDELVKQGASVNDAIKLTNRKLKDRGHPWACYNTVAEVVRSAGRFRTFRRKSTPKEENAPR</sequence>
<protein>
    <submittedName>
        <fullName evidence="1">Uncharacterized protein</fullName>
    </submittedName>
</protein>
<evidence type="ECO:0000313" key="1">
    <source>
        <dbReference type="EMBL" id="CAH2031258.1"/>
    </source>
</evidence>
<evidence type="ECO:0000313" key="2">
    <source>
        <dbReference type="Proteomes" id="UP001295463"/>
    </source>
</evidence>
<dbReference type="Proteomes" id="UP001295463">
    <property type="component" value="Chromosome"/>
</dbReference>